<organism evidence="2 3">
    <name type="scientific">Planococcus liqunii</name>
    <dbReference type="NCBI Taxonomy" id="3058394"/>
    <lineage>
        <taxon>Bacteria</taxon>
        <taxon>Bacillati</taxon>
        <taxon>Bacillota</taxon>
        <taxon>Bacilli</taxon>
        <taxon>Bacillales</taxon>
        <taxon>Caryophanaceae</taxon>
        <taxon>Planococcus</taxon>
    </lineage>
</organism>
<protein>
    <submittedName>
        <fullName evidence="2">Uncharacterized protein</fullName>
    </submittedName>
</protein>
<accession>A0ABT8MTN5</accession>
<keyword evidence="1" id="KW-0472">Membrane</keyword>
<evidence type="ECO:0000313" key="3">
    <source>
        <dbReference type="Proteomes" id="UP001172054"/>
    </source>
</evidence>
<name>A0ABT8MTN5_9BACL</name>
<reference evidence="2 3" key="1">
    <citation type="submission" date="2023-06" db="EMBL/GenBank/DDBJ databases">
        <title>Novel species in genus Planococcus.</title>
        <authorList>
            <person name="Ning S."/>
        </authorList>
    </citation>
    <scope>NUCLEOTIDE SEQUENCE [LARGE SCALE GENOMIC DNA]</scope>
    <source>
        <strain evidence="2 3">N064</strain>
    </source>
</reference>
<dbReference type="RefSeq" id="WP_301726728.1">
    <property type="nucleotide sequence ID" value="NZ_JAUJWW010000005.1"/>
</dbReference>
<keyword evidence="3" id="KW-1185">Reference proteome</keyword>
<sequence>MNKVIACILLGLLVLTTGIYVSTFLTNSWIVIGIILSGLGGILMGASSFFLPKRIVK</sequence>
<keyword evidence="1" id="KW-0812">Transmembrane</keyword>
<dbReference type="Proteomes" id="UP001172054">
    <property type="component" value="Unassembled WGS sequence"/>
</dbReference>
<evidence type="ECO:0000313" key="2">
    <source>
        <dbReference type="EMBL" id="MDN7228276.1"/>
    </source>
</evidence>
<evidence type="ECO:0000256" key="1">
    <source>
        <dbReference type="SAM" id="Phobius"/>
    </source>
</evidence>
<dbReference type="EMBL" id="JAUJWW010000005">
    <property type="protein sequence ID" value="MDN7228276.1"/>
    <property type="molecule type" value="Genomic_DNA"/>
</dbReference>
<feature type="transmembrane region" description="Helical" evidence="1">
    <location>
        <begin position="28"/>
        <end position="51"/>
    </location>
</feature>
<keyword evidence="1" id="KW-1133">Transmembrane helix</keyword>
<proteinExistence type="predicted"/>
<gene>
    <name evidence="2" type="ORF">QWY15_13310</name>
</gene>
<comment type="caution">
    <text evidence="2">The sequence shown here is derived from an EMBL/GenBank/DDBJ whole genome shotgun (WGS) entry which is preliminary data.</text>
</comment>